<evidence type="ECO:0000256" key="2">
    <source>
        <dbReference type="ARBA" id="ARBA00022898"/>
    </source>
</evidence>
<dbReference type="SUPFAM" id="SSF51419">
    <property type="entry name" value="PLP-binding barrel"/>
    <property type="match status" value="1"/>
</dbReference>
<proteinExistence type="predicted"/>
<feature type="domain" description="Orn/DAP/Arg decarboxylase 2 N-terminal" evidence="3">
    <location>
        <begin position="80"/>
        <end position="267"/>
    </location>
</feature>
<evidence type="ECO:0000256" key="1">
    <source>
        <dbReference type="ARBA" id="ARBA00001933"/>
    </source>
</evidence>
<dbReference type="CDD" id="cd06842">
    <property type="entry name" value="PLPDE_III_Y4yA_like"/>
    <property type="match status" value="1"/>
</dbReference>
<dbReference type="Pfam" id="PF02784">
    <property type="entry name" value="Orn_Arg_deC_N"/>
    <property type="match status" value="1"/>
</dbReference>
<dbReference type="Proteomes" id="UP001158067">
    <property type="component" value="Unassembled WGS sequence"/>
</dbReference>
<comment type="cofactor">
    <cofactor evidence="1">
        <name>pyridoxal 5'-phosphate</name>
        <dbReference type="ChEBI" id="CHEBI:597326"/>
    </cofactor>
</comment>
<organism evidence="4 5">
    <name type="scientific">Neorhodopirellula lusitana</name>
    <dbReference type="NCBI Taxonomy" id="445327"/>
    <lineage>
        <taxon>Bacteria</taxon>
        <taxon>Pseudomonadati</taxon>
        <taxon>Planctomycetota</taxon>
        <taxon>Planctomycetia</taxon>
        <taxon>Pirellulales</taxon>
        <taxon>Pirellulaceae</taxon>
        <taxon>Neorhodopirellula</taxon>
    </lineage>
</organism>
<sequence>MQATEPTSKSNLKSSIWRQHCRGVLPLEARLEPWMTDLFDGQTLADLVAQHGSPLNLISPTSMRANLDEVTQVAEDRGVDFQAFFARKSNKCLAFVDEAIRCDAGLDTASENEIQQCLDRGVTPDRIICTAAVKQEALLRLCLNHSICIAIDNQDELDVIASLAQQTGLTAVLALRIGGFHHRGSKLPTRFGFDVDRDLELLDELVDLPVRVAGIHFHLDGYDASQRVTGLAEALGWIEHLRDQGHAPTFIDMGGGFPISYLDHEHQWNDFWREHESSLLGQRSPITYRNHPLGRQVLADSVTGKPNVYPYFQSPTRAAWLASILDTEINGCSVAKRINDAKVQLRCEPGRSLMDGCGMTVARVEYRKQNSDGDWLIGLSMNRTQCRTTTDDFLVDPIVLPIGEGESSPMTGYLVGAYCTESELLSLRQMEFPTGVRRGDLVVFPNTAGYLMHFLESRSHQFPLAKNLVVADGPEGTFELDRIDMPSLS</sequence>
<evidence type="ECO:0000313" key="4">
    <source>
        <dbReference type="EMBL" id="SMP67125.1"/>
    </source>
</evidence>
<dbReference type="SUPFAM" id="SSF50621">
    <property type="entry name" value="Alanine racemase C-terminal domain-like"/>
    <property type="match status" value="1"/>
</dbReference>
<accession>A0ABY1QC64</accession>
<keyword evidence="2" id="KW-0663">Pyridoxal phosphate</keyword>
<reference evidence="4 5" key="1">
    <citation type="submission" date="2017-05" db="EMBL/GenBank/DDBJ databases">
        <authorList>
            <person name="Varghese N."/>
            <person name="Submissions S."/>
        </authorList>
    </citation>
    <scope>NUCLEOTIDE SEQUENCE [LARGE SCALE GENOMIC DNA]</scope>
    <source>
        <strain evidence="4 5">DSM 25457</strain>
    </source>
</reference>
<dbReference type="InterPro" id="IPR042152">
    <property type="entry name" value="Y4yA-like"/>
</dbReference>
<dbReference type="InterPro" id="IPR022644">
    <property type="entry name" value="De-COase2_N"/>
</dbReference>
<dbReference type="InterPro" id="IPR029066">
    <property type="entry name" value="PLP-binding_barrel"/>
</dbReference>
<evidence type="ECO:0000259" key="3">
    <source>
        <dbReference type="Pfam" id="PF02784"/>
    </source>
</evidence>
<evidence type="ECO:0000313" key="5">
    <source>
        <dbReference type="Proteomes" id="UP001158067"/>
    </source>
</evidence>
<keyword evidence="5" id="KW-1185">Reference proteome</keyword>
<dbReference type="InterPro" id="IPR009006">
    <property type="entry name" value="Ala_racemase/Decarboxylase_C"/>
</dbReference>
<protein>
    <submittedName>
        <fullName evidence="4">Diaminopimelate decarboxylase</fullName>
    </submittedName>
</protein>
<dbReference type="PANTHER" id="PTHR43727:SF2">
    <property type="entry name" value="GROUP IV DECARBOXYLASE"/>
    <property type="match status" value="1"/>
</dbReference>
<dbReference type="PANTHER" id="PTHR43727">
    <property type="entry name" value="DIAMINOPIMELATE DECARBOXYLASE"/>
    <property type="match status" value="1"/>
</dbReference>
<dbReference type="Gene3D" id="3.20.20.10">
    <property type="entry name" value="Alanine racemase"/>
    <property type="match status" value="1"/>
</dbReference>
<name>A0ABY1QC64_9BACT</name>
<gene>
    <name evidence="4" type="ORF">SAMN06265222_11099</name>
</gene>
<dbReference type="Gene3D" id="2.40.37.10">
    <property type="entry name" value="Lyase, Ornithine Decarboxylase, Chain A, domain 1"/>
    <property type="match status" value="1"/>
</dbReference>
<comment type="caution">
    <text evidence="4">The sequence shown here is derived from an EMBL/GenBank/DDBJ whole genome shotgun (WGS) entry which is preliminary data.</text>
</comment>
<dbReference type="EMBL" id="FXUG01000010">
    <property type="protein sequence ID" value="SMP67125.1"/>
    <property type="molecule type" value="Genomic_DNA"/>
</dbReference>